<dbReference type="Proteomes" id="UP001295469">
    <property type="component" value="Chromosome C01"/>
</dbReference>
<proteinExistence type="predicted"/>
<protein>
    <submittedName>
        <fullName evidence="1">(rape) hypothetical protein</fullName>
    </submittedName>
</protein>
<reference evidence="1" key="1">
    <citation type="submission" date="2021-01" db="EMBL/GenBank/DDBJ databases">
        <authorList>
            <consortium name="Genoscope - CEA"/>
            <person name="William W."/>
        </authorList>
    </citation>
    <scope>NUCLEOTIDE SEQUENCE</scope>
</reference>
<sequence>MRFGSDNRAYKKFLDIFNMYRGEISLSLMYNKMVCLQLIRFFLLLSLRKE</sequence>
<name>A0A816RXU0_BRANA</name>
<accession>A0A816RXU0</accession>
<organism evidence="1">
    <name type="scientific">Brassica napus</name>
    <name type="common">Rape</name>
    <dbReference type="NCBI Taxonomy" id="3708"/>
    <lineage>
        <taxon>Eukaryota</taxon>
        <taxon>Viridiplantae</taxon>
        <taxon>Streptophyta</taxon>
        <taxon>Embryophyta</taxon>
        <taxon>Tracheophyta</taxon>
        <taxon>Spermatophyta</taxon>
        <taxon>Magnoliopsida</taxon>
        <taxon>eudicotyledons</taxon>
        <taxon>Gunneridae</taxon>
        <taxon>Pentapetalae</taxon>
        <taxon>rosids</taxon>
        <taxon>malvids</taxon>
        <taxon>Brassicales</taxon>
        <taxon>Brassicaceae</taxon>
        <taxon>Brassiceae</taxon>
        <taxon>Brassica</taxon>
    </lineage>
</organism>
<evidence type="ECO:0000313" key="1">
    <source>
        <dbReference type="EMBL" id="CAF2078361.1"/>
    </source>
</evidence>
<gene>
    <name evidence="1" type="ORF">DARMORV10_C01P47520.1</name>
</gene>
<dbReference type="EMBL" id="HG994365">
    <property type="protein sequence ID" value="CAF2078361.1"/>
    <property type="molecule type" value="Genomic_DNA"/>
</dbReference>
<dbReference type="AlphaFoldDB" id="A0A816RXU0"/>